<organism evidence="1 2">
    <name type="scientific">Allacma fusca</name>
    <dbReference type="NCBI Taxonomy" id="39272"/>
    <lineage>
        <taxon>Eukaryota</taxon>
        <taxon>Metazoa</taxon>
        <taxon>Ecdysozoa</taxon>
        <taxon>Arthropoda</taxon>
        <taxon>Hexapoda</taxon>
        <taxon>Collembola</taxon>
        <taxon>Symphypleona</taxon>
        <taxon>Sminthuridae</taxon>
        <taxon>Allacma</taxon>
    </lineage>
</organism>
<proteinExistence type="predicted"/>
<feature type="non-terminal residue" evidence="1">
    <location>
        <position position="1"/>
    </location>
</feature>
<gene>
    <name evidence="1" type="ORF">AFUS01_LOCUS3494</name>
</gene>
<evidence type="ECO:0000313" key="2">
    <source>
        <dbReference type="Proteomes" id="UP000708208"/>
    </source>
</evidence>
<protein>
    <submittedName>
        <fullName evidence="1">Uncharacterized protein</fullName>
    </submittedName>
</protein>
<keyword evidence="2" id="KW-1185">Reference proteome</keyword>
<accession>A0A8J2NIL2</accession>
<evidence type="ECO:0000313" key="1">
    <source>
        <dbReference type="EMBL" id="CAG7690009.1"/>
    </source>
</evidence>
<dbReference type="Proteomes" id="UP000708208">
    <property type="component" value="Unassembled WGS sequence"/>
</dbReference>
<reference evidence="1" key="1">
    <citation type="submission" date="2021-06" db="EMBL/GenBank/DDBJ databases">
        <authorList>
            <person name="Hodson N. C."/>
            <person name="Mongue J. A."/>
            <person name="Jaron S. K."/>
        </authorList>
    </citation>
    <scope>NUCLEOTIDE SEQUENCE</scope>
</reference>
<name>A0A8J2NIL2_9HEXA</name>
<dbReference type="EMBL" id="CAJVCH010021023">
    <property type="protein sequence ID" value="CAG7690009.1"/>
    <property type="molecule type" value="Genomic_DNA"/>
</dbReference>
<comment type="caution">
    <text evidence="1">The sequence shown here is derived from an EMBL/GenBank/DDBJ whole genome shotgun (WGS) entry which is preliminary data.</text>
</comment>
<sequence length="13" mass="1421">MKAVHGIDGSMFK</sequence>